<comment type="caution">
    <text evidence="1">The sequence shown here is derived from an EMBL/GenBank/DDBJ whole genome shotgun (WGS) entry which is preliminary data.</text>
</comment>
<accession>A0A8J2U486</accession>
<sequence>MMLSIAAIQLLADFAEAGCVDGLAANRAIGREAAFAMLRELDLTAPGVWLRVDSSAQSVELTAAASCYIDQLQQPLIDAQQINLSKLIG</sequence>
<organism evidence="1 2">
    <name type="scientific">Neiella marina</name>
    <dbReference type="NCBI Taxonomy" id="508461"/>
    <lineage>
        <taxon>Bacteria</taxon>
        <taxon>Pseudomonadati</taxon>
        <taxon>Pseudomonadota</taxon>
        <taxon>Gammaproteobacteria</taxon>
        <taxon>Alteromonadales</taxon>
        <taxon>Echinimonadaceae</taxon>
        <taxon>Neiella</taxon>
    </lineage>
</organism>
<protein>
    <submittedName>
        <fullName evidence="1">Uncharacterized protein</fullName>
    </submittedName>
</protein>
<evidence type="ECO:0000313" key="2">
    <source>
        <dbReference type="Proteomes" id="UP000619743"/>
    </source>
</evidence>
<keyword evidence="2" id="KW-1185">Reference proteome</keyword>
<evidence type="ECO:0000313" key="1">
    <source>
        <dbReference type="EMBL" id="GGA74263.1"/>
    </source>
</evidence>
<proteinExistence type="predicted"/>
<reference evidence="2" key="1">
    <citation type="journal article" date="2019" name="Int. J. Syst. Evol. Microbiol.">
        <title>The Global Catalogue of Microorganisms (GCM) 10K type strain sequencing project: providing services to taxonomists for standard genome sequencing and annotation.</title>
        <authorList>
            <consortium name="The Broad Institute Genomics Platform"/>
            <consortium name="The Broad Institute Genome Sequencing Center for Infectious Disease"/>
            <person name="Wu L."/>
            <person name="Ma J."/>
        </authorList>
    </citation>
    <scope>NUCLEOTIDE SEQUENCE [LARGE SCALE GENOMIC DNA]</scope>
    <source>
        <strain evidence="2">CGMCC 1.10130</strain>
    </source>
</reference>
<gene>
    <name evidence="1" type="ORF">GCM10011369_15120</name>
</gene>
<dbReference type="AlphaFoldDB" id="A0A8J2U486"/>
<dbReference type="RefSeq" id="WP_143824508.1">
    <property type="nucleotide sequence ID" value="NZ_BMDX01000006.1"/>
</dbReference>
<dbReference type="EMBL" id="BMDX01000006">
    <property type="protein sequence ID" value="GGA74263.1"/>
    <property type="molecule type" value="Genomic_DNA"/>
</dbReference>
<dbReference type="Proteomes" id="UP000619743">
    <property type="component" value="Unassembled WGS sequence"/>
</dbReference>
<name>A0A8J2U486_9GAMM</name>